<dbReference type="Pfam" id="PF12259">
    <property type="entry name" value="Baculo_F"/>
    <property type="match status" value="1"/>
</dbReference>
<reference evidence="1 2" key="1">
    <citation type="submission" date="2024-03" db="EMBL/GenBank/DDBJ databases">
        <title>Adaptation during the transition from Ophiocordyceps entomopathogen to insect associate is accompanied by gene loss and intensified selection.</title>
        <authorList>
            <person name="Ward C.M."/>
            <person name="Onetto C.A."/>
            <person name="Borneman A.R."/>
        </authorList>
    </citation>
    <scope>NUCLEOTIDE SEQUENCE [LARGE SCALE GENOMIC DNA]</scope>
    <source>
        <strain evidence="1">AWRI1</strain>
        <tissue evidence="1">Single Adult Female</tissue>
    </source>
</reference>
<name>A0AAN9TJM3_9HEMI</name>
<accession>A0AAN9TJM3</accession>
<proteinExistence type="predicted"/>
<organism evidence="1 2">
    <name type="scientific">Parthenolecanium corni</name>
    <dbReference type="NCBI Taxonomy" id="536013"/>
    <lineage>
        <taxon>Eukaryota</taxon>
        <taxon>Metazoa</taxon>
        <taxon>Ecdysozoa</taxon>
        <taxon>Arthropoda</taxon>
        <taxon>Hexapoda</taxon>
        <taxon>Insecta</taxon>
        <taxon>Pterygota</taxon>
        <taxon>Neoptera</taxon>
        <taxon>Paraneoptera</taxon>
        <taxon>Hemiptera</taxon>
        <taxon>Sternorrhyncha</taxon>
        <taxon>Coccoidea</taxon>
        <taxon>Coccidae</taxon>
        <taxon>Parthenolecanium</taxon>
    </lineage>
</organism>
<comment type="caution">
    <text evidence="1">The sequence shown here is derived from an EMBL/GenBank/DDBJ whole genome shotgun (WGS) entry which is preliminary data.</text>
</comment>
<evidence type="ECO:0000313" key="1">
    <source>
        <dbReference type="EMBL" id="KAK7574051.1"/>
    </source>
</evidence>
<dbReference type="InterPro" id="IPR022048">
    <property type="entry name" value="Envelope_fusion-like"/>
</dbReference>
<evidence type="ECO:0000313" key="2">
    <source>
        <dbReference type="Proteomes" id="UP001367676"/>
    </source>
</evidence>
<dbReference type="Proteomes" id="UP001367676">
    <property type="component" value="Unassembled WGS sequence"/>
</dbReference>
<dbReference type="EMBL" id="JBBCAQ010000037">
    <property type="protein sequence ID" value="KAK7574051.1"/>
    <property type="molecule type" value="Genomic_DNA"/>
</dbReference>
<protein>
    <submittedName>
        <fullName evidence="1">Uncharacterized protein</fullName>
    </submittedName>
</protein>
<keyword evidence="2" id="KW-1185">Reference proteome</keyword>
<gene>
    <name evidence="1" type="ORF">V9T40_011242</name>
</gene>
<sequence length="492" mass="57004">MKDTLIETFSKHRNIPGYTEQEKTDLQEFFINDIQRIETRLKNLESSTDEFNANPSQEEHRREKRALWRGGSEIMKYLYGTPSANDTDYYNRKFHELSINQETQEKLNKRNFKIVHNLLDIVEKSQVKVNANFHSLMQISQKAFQGVLIHETITDTLHQFTSLSDTVYSEIDLLQNAILFAKHNVLHPSIVNIKKFWNTLKSIPLKSNRKWISDIFSDQITIILSHCHIETIHRSRHVLFIIRLPVIESTYYSLFKCFPLPTLLQNKTYFYIKPHQPYFLTDLSHTIYGYLPNLDKCTFLVNQKILCEVDIFYKKTAVSCEFSLLLGNSQECDFHFSTFITSVWHRLLPNQWLYILDSPGVLTVHLTDDGQSRLVSYPLPSVGVVSLPLGSVGRTSQCILHAGRVNSTFLKLELTIPEVPILELQVPIVLSGYQFPTLTQLDIQEIQRTWDQLLMAQAESHFSHNISDVVTKMQNESTSSFSLSHGFLEVCQ</sequence>
<dbReference type="AlphaFoldDB" id="A0AAN9TJM3"/>